<keyword evidence="10" id="KW-1003">Cell membrane</keyword>
<dbReference type="PRINTS" id="PR00126">
    <property type="entry name" value="ATPASEGAMMA"/>
</dbReference>
<dbReference type="Gene3D" id="1.10.287.80">
    <property type="entry name" value="ATP synthase, gamma subunit, helix hairpin domain"/>
    <property type="match status" value="2"/>
</dbReference>
<dbReference type="Gene3D" id="3.40.1380.10">
    <property type="match status" value="1"/>
</dbReference>
<evidence type="ECO:0000313" key="11">
    <source>
        <dbReference type="EMBL" id="GHO88992.1"/>
    </source>
</evidence>
<dbReference type="CDD" id="cd12151">
    <property type="entry name" value="F1-ATPase_gamma"/>
    <property type="match status" value="1"/>
</dbReference>
<proteinExistence type="inferred from homology"/>
<comment type="function">
    <text evidence="1 10">Produces ATP from ADP in the presence of a proton gradient across the membrane. The gamma chain is believed to be important in regulating ATPase activity and the flow of protons through the CF(0) complex.</text>
</comment>
<organism evidence="11 12">
    <name type="scientific">Dictyobacter formicarum</name>
    <dbReference type="NCBI Taxonomy" id="2778368"/>
    <lineage>
        <taxon>Bacteria</taxon>
        <taxon>Bacillati</taxon>
        <taxon>Chloroflexota</taxon>
        <taxon>Ktedonobacteria</taxon>
        <taxon>Ktedonobacterales</taxon>
        <taxon>Dictyobacteraceae</taxon>
        <taxon>Dictyobacter</taxon>
    </lineage>
</organism>
<evidence type="ECO:0000256" key="10">
    <source>
        <dbReference type="HAMAP-Rule" id="MF_00815"/>
    </source>
</evidence>
<evidence type="ECO:0000256" key="4">
    <source>
        <dbReference type="ARBA" id="ARBA00022448"/>
    </source>
</evidence>
<keyword evidence="9 10" id="KW-0066">ATP synthesis</keyword>
<keyword evidence="5 10" id="KW-0375">Hydrogen ion transport</keyword>
<comment type="caution">
    <text evidence="11">The sequence shown here is derived from an EMBL/GenBank/DDBJ whole genome shotgun (WGS) entry which is preliminary data.</text>
</comment>
<dbReference type="NCBIfam" id="TIGR01146">
    <property type="entry name" value="ATPsyn_F1gamma"/>
    <property type="match status" value="1"/>
</dbReference>
<dbReference type="SUPFAM" id="SSF52943">
    <property type="entry name" value="ATP synthase (F1-ATPase), gamma subunit"/>
    <property type="match status" value="1"/>
</dbReference>
<evidence type="ECO:0000256" key="8">
    <source>
        <dbReference type="ARBA" id="ARBA00023196"/>
    </source>
</evidence>
<keyword evidence="12" id="KW-1185">Reference proteome</keyword>
<sequence>MPSTREIRQRIRSVKNTAKITKAMQMVASSKMRRAQERVEQARPFADQIRELVSRLATAASNGSDDLVEDLALLKQRPVRNIGIVLISPDRGLCGALPSNINRHAALTARNESQRLSEQGRSPGVEYIAVGRKGRDFVIRNDLGLAAEFTNYGDRPGLSDATAIAKVAVDAFLKGEVDVVYLVYAKFVNTVTQTPVTVQLLPVQPPEKKEEDEQEKKKQATEYIYEPNEQTIFKALLPRYVDILVYQAMLEAVASQQSAQMVAMKNATDNANELIQDLTLTYNKVRQAAITTQILEVVAGAEAL</sequence>
<keyword evidence="7 10" id="KW-0472">Membrane</keyword>
<accession>A0ABQ3VRU2</accession>
<comment type="similarity">
    <text evidence="3 10">Belongs to the ATPase gamma chain family.</text>
</comment>
<evidence type="ECO:0000256" key="1">
    <source>
        <dbReference type="ARBA" id="ARBA00003456"/>
    </source>
</evidence>
<keyword evidence="8 10" id="KW-0139">CF(1)</keyword>
<gene>
    <name evidence="10 11" type="primary">atpG</name>
    <name evidence="11" type="ORF">KSZ_69980</name>
</gene>
<keyword evidence="6 10" id="KW-0406">Ion transport</keyword>
<evidence type="ECO:0000313" key="12">
    <source>
        <dbReference type="Proteomes" id="UP000635565"/>
    </source>
</evidence>
<evidence type="ECO:0000256" key="6">
    <source>
        <dbReference type="ARBA" id="ARBA00023065"/>
    </source>
</evidence>
<dbReference type="Proteomes" id="UP000635565">
    <property type="component" value="Unassembled WGS sequence"/>
</dbReference>
<dbReference type="RefSeq" id="WP_201366534.1">
    <property type="nucleotide sequence ID" value="NZ_BNJJ01000030.1"/>
</dbReference>
<protein>
    <recommendedName>
        <fullName evidence="10">ATP synthase gamma chain</fullName>
    </recommendedName>
    <alternativeName>
        <fullName evidence="10">ATP synthase F1 sector gamma subunit</fullName>
    </alternativeName>
    <alternativeName>
        <fullName evidence="10">F-ATPase gamma subunit</fullName>
    </alternativeName>
</protein>
<reference evidence="11 12" key="1">
    <citation type="journal article" date="2021" name="Int. J. Syst. Evol. Microbiol.">
        <title>Reticulibacter mediterranei gen. nov., sp. nov., within the new family Reticulibacteraceae fam. nov., and Ktedonospora formicarum gen. nov., sp. nov., Ktedonobacter robiniae sp. nov., Dictyobacter formicarum sp. nov. and Dictyobacter arantiisoli sp. nov., belonging to the class Ktedonobacteria.</title>
        <authorList>
            <person name="Yabe S."/>
            <person name="Zheng Y."/>
            <person name="Wang C.M."/>
            <person name="Sakai Y."/>
            <person name="Abe K."/>
            <person name="Yokota A."/>
            <person name="Donadio S."/>
            <person name="Cavaletti L."/>
            <person name="Monciardini P."/>
        </authorList>
    </citation>
    <scope>NUCLEOTIDE SEQUENCE [LARGE SCALE GENOMIC DNA]</scope>
    <source>
        <strain evidence="11 12">SOSP1-9</strain>
    </source>
</reference>
<evidence type="ECO:0000256" key="5">
    <source>
        <dbReference type="ARBA" id="ARBA00022781"/>
    </source>
</evidence>
<name>A0ABQ3VRU2_9CHLR</name>
<dbReference type="Pfam" id="PF00231">
    <property type="entry name" value="ATP-synt"/>
    <property type="match status" value="1"/>
</dbReference>
<evidence type="ECO:0000256" key="9">
    <source>
        <dbReference type="ARBA" id="ARBA00023310"/>
    </source>
</evidence>
<dbReference type="PANTHER" id="PTHR11693:SF22">
    <property type="entry name" value="ATP SYNTHASE SUBUNIT GAMMA, MITOCHONDRIAL"/>
    <property type="match status" value="1"/>
</dbReference>
<evidence type="ECO:0000256" key="3">
    <source>
        <dbReference type="ARBA" id="ARBA00007681"/>
    </source>
</evidence>
<comment type="subcellular location">
    <subcellularLocation>
        <location evidence="10">Cell membrane</location>
        <topology evidence="10">Peripheral membrane protein</topology>
    </subcellularLocation>
    <subcellularLocation>
        <location evidence="2">Membrane</location>
        <topology evidence="2">Peripheral membrane protein</topology>
    </subcellularLocation>
</comment>
<comment type="subunit">
    <text evidence="10">F-type ATPases have 2 components, CF(1) - the catalytic core - and CF(0) - the membrane proton channel. CF(1) has five subunits: alpha(3), beta(3), gamma(1), delta(1), epsilon(1). CF(0) has three main subunits: a, b and c.</text>
</comment>
<dbReference type="PANTHER" id="PTHR11693">
    <property type="entry name" value="ATP SYNTHASE GAMMA CHAIN"/>
    <property type="match status" value="1"/>
</dbReference>
<evidence type="ECO:0000256" key="2">
    <source>
        <dbReference type="ARBA" id="ARBA00004170"/>
    </source>
</evidence>
<keyword evidence="4 10" id="KW-0813">Transport</keyword>
<evidence type="ECO:0000256" key="7">
    <source>
        <dbReference type="ARBA" id="ARBA00023136"/>
    </source>
</evidence>
<dbReference type="HAMAP" id="MF_00815">
    <property type="entry name" value="ATP_synth_gamma_bact"/>
    <property type="match status" value="1"/>
</dbReference>
<dbReference type="InterPro" id="IPR035968">
    <property type="entry name" value="ATP_synth_F1_ATPase_gsu"/>
</dbReference>
<dbReference type="EMBL" id="BNJJ01000030">
    <property type="protein sequence ID" value="GHO88992.1"/>
    <property type="molecule type" value="Genomic_DNA"/>
</dbReference>
<dbReference type="InterPro" id="IPR000131">
    <property type="entry name" value="ATP_synth_F1_gsu"/>
</dbReference>